<dbReference type="InterPro" id="IPR001227">
    <property type="entry name" value="Ac_transferase_dom_sf"/>
</dbReference>
<dbReference type="EMBL" id="AESD01000712">
    <property type="protein sequence ID" value="EHJ10509.1"/>
    <property type="molecule type" value="Genomic_DNA"/>
</dbReference>
<keyword evidence="1" id="KW-0808">Transferase</keyword>
<dbReference type="Proteomes" id="UP000003477">
    <property type="component" value="Unassembled WGS sequence"/>
</dbReference>
<organism evidence="1 2">
    <name type="scientific">Crocosphaera watsonii WH 0003</name>
    <dbReference type="NCBI Taxonomy" id="423471"/>
    <lineage>
        <taxon>Bacteria</taxon>
        <taxon>Bacillati</taxon>
        <taxon>Cyanobacteriota</taxon>
        <taxon>Cyanophyceae</taxon>
        <taxon>Oscillatoriophycideae</taxon>
        <taxon>Chroococcales</taxon>
        <taxon>Aphanothecaceae</taxon>
        <taxon>Crocosphaera</taxon>
    </lineage>
</organism>
<accession>G5JBD2</accession>
<dbReference type="GeneID" id="88769939"/>
<proteinExistence type="predicted"/>
<dbReference type="Gene3D" id="3.40.366.10">
    <property type="entry name" value="Malonyl-Coenzyme A Acyl Carrier Protein, domain 2"/>
    <property type="match status" value="1"/>
</dbReference>
<evidence type="ECO:0000313" key="2">
    <source>
        <dbReference type="Proteomes" id="UP000003477"/>
    </source>
</evidence>
<dbReference type="AlphaFoldDB" id="G5JBD2"/>
<reference evidence="1 2" key="1">
    <citation type="journal article" date="2011" name="Front. Microbiol.">
        <title>Two Strains of Crocosphaera watsonii with Highly Conserved Genomes are Distinguished by Strain-Specific Features.</title>
        <authorList>
            <person name="Bench S.R."/>
            <person name="Ilikchyan I.N."/>
            <person name="Tripp H.J."/>
            <person name="Zehr J.P."/>
        </authorList>
    </citation>
    <scope>NUCLEOTIDE SEQUENCE [LARGE SCALE GENOMIC DNA]</scope>
    <source>
        <strain evidence="1 2">WH 0003</strain>
    </source>
</reference>
<dbReference type="RefSeq" id="WP_007312574.1">
    <property type="nucleotide sequence ID" value="NZ_AESD01000712.1"/>
</dbReference>
<evidence type="ECO:0000313" key="1">
    <source>
        <dbReference type="EMBL" id="EHJ10509.1"/>
    </source>
</evidence>
<gene>
    <name evidence="1" type="ORF">CWATWH0003_4748</name>
</gene>
<comment type="caution">
    <text evidence="1">The sequence shown here is derived from an EMBL/GenBank/DDBJ whole genome shotgun (WGS) entry which is preliminary data.</text>
</comment>
<dbReference type="InterPro" id="IPR016035">
    <property type="entry name" value="Acyl_Trfase/lysoPLipase"/>
</dbReference>
<dbReference type="PATRIC" id="fig|423471.3.peg.4446"/>
<dbReference type="SUPFAM" id="SSF52151">
    <property type="entry name" value="FabD/lysophospholipase-like"/>
    <property type="match status" value="1"/>
</dbReference>
<dbReference type="GO" id="GO:0016740">
    <property type="term" value="F:transferase activity"/>
    <property type="evidence" value="ECO:0007669"/>
    <property type="project" value="UniProtKB-KW"/>
</dbReference>
<protein>
    <submittedName>
        <fullName evidence="1">FabD-like acyl transferase</fullName>
    </submittedName>
</protein>
<sequence>MTSLKTLPKSEKVNVWVFPGQGSQKLGMGIDLLKLPLGKLRLKQAENILGWSISDVWQSQTSEIDQYAVHSTLSLCFYDSFS</sequence>
<name>G5JBD2_CROWT</name>